<dbReference type="SMART" id="SM00448">
    <property type="entry name" value="REC"/>
    <property type="match status" value="1"/>
</dbReference>
<dbReference type="PANTHER" id="PTHR43228:SF1">
    <property type="entry name" value="TWO-COMPONENT RESPONSE REGULATOR ARR22"/>
    <property type="match status" value="1"/>
</dbReference>
<accession>A0A1Y6BUW4</accession>
<dbReference type="CDD" id="cd00156">
    <property type="entry name" value="REC"/>
    <property type="match status" value="1"/>
</dbReference>
<name>A0A1Y6BUW4_9NEIS</name>
<dbReference type="STRING" id="1123014.SAMN02745746_02425"/>
<feature type="modified residue" description="4-aspartylphosphate" evidence="1">
    <location>
        <position position="67"/>
    </location>
</feature>
<gene>
    <name evidence="3" type="ORF">SAMN02745746_02425</name>
</gene>
<dbReference type="InterPro" id="IPR001789">
    <property type="entry name" value="Sig_transdc_resp-reg_receiver"/>
</dbReference>
<dbReference type="Gene3D" id="3.40.50.2300">
    <property type="match status" value="1"/>
</dbReference>
<keyword evidence="1" id="KW-0597">Phosphoprotein</keyword>
<dbReference type="InterPro" id="IPR052048">
    <property type="entry name" value="ST_Response_Regulator"/>
</dbReference>
<evidence type="ECO:0000259" key="2">
    <source>
        <dbReference type="PROSITE" id="PS50110"/>
    </source>
</evidence>
<dbReference type="PROSITE" id="PS50110">
    <property type="entry name" value="RESPONSE_REGULATORY"/>
    <property type="match status" value="1"/>
</dbReference>
<dbReference type="Pfam" id="PF00072">
    <property type="entry name" value="Response_reg"/>
    <property type="match status" value="1"/>
</dbReference>
<sequence>MLRCYRMSVDFARLKVLVVDDQILIRTLMTQALRNMGLRPEAILQAADGAAAIRTLDIRQVDLVLCDIQMDGLDGIGLLKELRCGQTANPSNLPFIFLSGHADRSNVLAAARLHADGFIVKPPKPADVEKAIELAMTKPRPEADPFRYFVVSTSSGQVQHLSQPHASTLLEHAALDEHHHAAGTLLPLEGVKPGMVLARDLTNLSGHLLLPKGTRITATQLAALRNFRDRYGVSHLSIVEPDQPGRD</sequence>
<dbReference type="InterPro" id="IPR011006">
    <property type="entry name" value="CheY-like_superfamily"/>
</dbReference>
<keyword evidence="4" id="KW-1185">Reference proteome</keyword>
<dbReference type="EMBL" id="FXAG01000012">
    <property type="protein sequence ID" value="SMF29707.1"/>
    <property type="molecule type" value="Genomic_DNA"/>
</dbReference>
<dbReference type="SUPFAM" id="SSF52172">
    <property type="entry name" value="CheY-like"/>
    <property type="match status" value="1"/>
</dbReference>
<dbReference type="AlphaFoldDB" id="A0A1Y6BUW4"/>
<evidence type="ECO:0000313" key="3">
    <source>
        <dbReference type="EMBL" id="SMF29707.1"/>
    </source>
</evidence>
<evidence type="ECO:0000256" key="1">
    <source>
        <dbReference type="PROSITE-ProRule" id="PRU00169"/>
    </source>
</evidence>
<reference evidence="4" key="1">
    <citation type="submission" date="2017-04" db="EMBL/GenBank/DDBJ databases">
        <authorList>
            <person name="Varghese N."/>
            <person name="Submissions S."/>
        </authorList>
    </citation>
    <scope>NUCLEOTIDE SEQUENCE [LARGE SCALE GENOMIC DNA]</scope>
    <source>
        <strain evidence="4">DSM 22618</strain>
    </source>
</reference>
<dbReference type="GO" id="GO:0000160">
    <property type="term" value="P:phosphorelay signal transduction system"/>
    <property type="evidence" value="ECO:0007669"/>
    <property type="project" value="InterPro"/>
</dbReference>
<proteinExistence type="predicted"/>
<feature type="domain" description="Response regulatory" evidence="2">
    <location>
        <begin position="15"/>
        <end position="136"/>
    </location>
</feature>
<dbReference type="PANTHER" id="PTHR43228">
    <property type="entry name" value="TWO-COMPONENT RESPONSE REGULATOR"/>
    <property type="match status" value="1"/>
</dbReference>
<dbReference type="Proteomes" id="UP000192920">
    <property type="component" value="Unassembled WGS sequence"/>
</dbReference>
<evidence type="ECO:0000313" key="4">
    <source>
        <dbReference type="Proteomes" id="UP000192920"/>
    </source>
</evidence>
<protein>
    <submittedName>
        <fullName evidence="3">Response regulator receiver domain-containing protein</fullName>
    </submittedName>
</protein>
<organism evidence="3 4">
    <name type="scientific">Pseudogulbenkiania subflava DSM 22618</name>
    <dbReference type="NCBI Taxonomy" id="1123014"/>
    <lineage>
        <taxon>Bacteria</taxon>
        <taxon>Pseudomonadati</taxon>
        <taxon>Pseudomonadota</taxon>
        <taxon>Betaproteobacteria</taxon>
        <taxon>Neisseriales</taxon>
        <taxon>Chromobacteriaceae</taxon>
        <taxon>Pseudogulbenkiania</taxon>
    </lineage>
</organism>